<keyword evidence="5 9" id="KW-1133">Transmembrane helix</keyword>
<dbReference type="InterPro" id="IPR017088">
    <property type="entry name" value="Wax_synthase_Magnoliopsida"/>
</dbReference>
<evidence type="ECO:0000256" key="7">
    <source>
        <dbReference type="ARBA" id="ARBA00023136"/>
    </source>
</evidence>
<dbReference type="EMBL" id="JAXIOK010000022">
    <property type="protein sequence ID" value="KAK4744191.1"/>
    <property type="molecule type" value="Genomic_DNA"/>
</dbReference>
<dbReference type="Proteomes" id="UP001345219">
    <property type="component" value="Chromosome 9"/>
</dbReference>
<evidence type="ECO:0000313" key="12">
    <source>
        <dbReference type="Proteomes" id="UP001345219"/>
    </source>
</evidence>
<dbReference type="InterPro" id="IPR044851">
    <property type="entry name" value="Wax_synthase"/>
</dbReference>
<feature type="domain" description="Wax synthase" evidence="10">
    <location>
        <begin position="188"/>
        <end position="274"/>
    </location>
</feature>
<dbReference type="PIRSF" id="PIRSF037006">
    <property type="entry name" value="Wax_synthase"/>
    <property type="match status" value="1"/>
</dbReference>
<reference evidence="11 12" key="1">
    <citation type="journal article" date="2023" name="Hortic Res">
        <title>Pangenome of water caltrop reveals structural variations and asymmetric subgenome divergence after allopolyploidization.</title>
        <authorList>
            <person name="Zhang X."/>
            <person name="Chen Y."/>
            <person name="Wang L."/>
            <person name="Yuan Y."/>
            <person name="Fang M."/>
            <person name="Shi L."/>
            <person name="Lu R."/>
            <person name="Comes H.P."/>
            <person name="Ma Y."/>
            <person name="Chen Y."/>
            <person name="Huang G."/>
            <person name="Zhou Y."/>
            <person name="Zheng Z."/>
            <person name="Qiu Y."/>
        </authorList>
    </citation>
    <scope>NUCLEOTIDE SEQUENCE [LARGE SCALE GENOMIC DNA]</scope>
    <source>
        <tissue evidence="11">Roots</tissue>
    </source>
</reference>
<evidence type="ECO:0000313" key="11">
    <source>
        <dbReference type="EMBL" id="KAK4744191.1"/>
    </source>
</evidence>
<dbReference type="Pfam" id="PF13813">
    <property type="entry name" value="MBOAT_2"/>
    <property type="match status" value="1"/>
</dbReference>
<protein>
    <recommendedName>
        <fullName evidence="10">Wax synthase domain-containing protein</fullName>
    </recommendedName>
</protein>
<evidence type="ECO:0000256" key="6">
    <source>
        <dbReference type="ARBA" id="ARBA00023098"/>
    </source>
</evidence>
<dbReference type="GO" id="GO:0006629">
    <property type="term" value="P:lipid metabolic process"/>
    <property type="evidence" value="ECO:0007669"/>
    <property type="project" value="UniProtKB-KW"/>
</dbReference>
<evidence type="ECO:0000256" key="1">
    <source>
        <dbReference type="ARBA" id="ARBA00004141"/>
    </source>
</evidence>
<dbReference type="PANTHER" id="PTHR31595">
    <property type="entry name" value="LONG-CHAIN-ALCOHOL O-FATTY-ACYLTRANSFERASE 3-RELATED"/>
    <property type="match status" value="1"/>
</dbReference>
<sequence length="359" mass="40114">MEMDDELSNFILVWISAVASLCYCYAVCKLSRSNGPRRLLCFLPVICLFLGLPLRLTSITLCGLSSFFLAWLANFKLLLLAFGKGPLSADPPLTLTQFLSVACLPIKLQASQPQGHYELAREKKGLKSPLNYTVKCLLLASFVPLYEKEWVHPTLVKLMYAIHMYVVLEVWLAVVGTAARALAGVRLEPQFDEPYLSTSLQDFWGRRWNLMVTSVLHPAVYVPIRSICASWIGRKWASLPAAFCTFLVSGLMHELIFYHIGRRDPTWVVTCFFLLHGASVVADIGLKKAVRWRLPAVISRPLTVGYVAVTGMWLFIPSLLECDAVPKAQRETVALIESVRGFWSVMRVASSTIASALKN</sequence>
<name>A0AAN7GEN0_9MYRT</name>
<keyword evidence="6" id="KW-0443">Lipid metabolism</keyword>
<evidence type="ECO:0000256" key="9">
    <source>
        <dbReference type="SAM" id="Phobius"/>
    </source>
</evidence>
<accession>A0AAN7GEN0</accession>
<keyword evidence="12" id="KW-1185">Reference proteome</keyword>
<proteinExistence type="inferred from homology"/>
<evidence type="ECO:0000259" key="10">
    <source>
        <dbReference type="Pfam" id="PF13813"/>
    </source>
</evidence>
<keyword evidence="3" id="KW-0808">Transferase</keyword>
<dbReference type="InterPro" id="IPR032805">
    <property type="entry name" value="Wax_synthase_dom"/>
</dbReference>
<keyword evidence="7 9" id="KW-0472">Membrane</keyword>
<evidence type="ECO:0000256" key="4">
    <source>
        <dbReference type="ARBA" id="ARBA00022692"/>
    </source>
</evidence>
<feature type="transmembrane region" description="Helical" evidence="9">
    <location>
        <begin position="6"/>
        <end position="28"/>
    </location>
</feature>
<gene>
    <name evidence="11" type="ORF">SAY87_010503</name>
</gene>
<comment type="caution">
    <text evidence="11">The sequence shown here is derived from an EMBL/GenBank/DDBJ whole genome shotgun (WGS) entry which is preliminary data.</text>
</comment>
<feature type="transmembrane region" description="Helical" evidence="9">
    <location>
        <begin position="40"/>
        <end position="73"/>
    </location>
</feature>
<organism evidence="11 12">
    <name type="scientific">Trapa incisa</name>
    <dbReference type="NCBI Taxonomy" id="236973"/>
    <lineage>
        <taxon>Eukaryota</taxon>
        <taxon>Viridiplantae</taxon>
        <taxon>Streptophyta</taxon>
        <taxon>Embryophyta</taxon>
        <taxon>Tracheophyta</taxon>
        <taxon>Spermatophyta</taxon>
        <taxon>Magnoliopsida</taxon>
        <taxon>eudicotyledons</taxon>
        <taxon>Gunneridae</taxon>
        <taxon>Pentapetalae</taxon>
        <taxon>rosids</taxon>
        <taxon>malvids</taxon>
        <taxon>Myrtales</taxon>
        <taxon>Lythraceae</taxon>
        <taxon>Trapa</taxon>
    </lineage>
</organism>
<evidence type="ECO:0000256" key="2">
    <source>
        <dbReference type="ARBA" id="ARBA00007282"/>
    </source>
</evidence>
<evidence type="ECO:0000256" key="8">
    <source>
        <dbReference type="ARBA" id="ARBA00023315"/>
    </source>
</evidence>
<comment type="subcellular location">
    <subcellularLocation>
        <location evidence="1">Membrane</location>
        <topology evidence="1">Multi-pass membrane protein</topology>
    </subcellularLocation>
</comment>
<keyword evidence="4 9" id="KW-0812">Transmembrane</keyword>
<keyword evidence="8" id="KW-0012">Acyltransferase</keyword>
<comment type="similarity">
    <text evidence="2">Belongs to the wax synthase family.</text>
</comment>
<dbReference type="GO" id="GO:0016020">
    <property type="term" value="C:membrane"/>
    <property type="evidence" value="ECO:0007669"/>
    <property type="project" value="UniProtKB-SubCell"/>
</dbReference>
<dbReference type="GO" id="GO:0008374">
    <property type="term" value="F:O-acyltransferase activity"/>
    <property type="evidence" value="ECO:0007669"/>
    <property type="project" value="InterPro"/>
</dbReference>
<evidence type="ECO:0000256" key="3">
    <source>
        <dbReference type="ARBA" id="ARBA00022679"/>
    </source>
</evidence>
<dbReference type="AlphaFoldDB" id="A0AAN7GEN0"/>
<dbReference type="PANTHER" id="PTHR31595:SF72">
    <property type="entry name" value="ACYL-COA--STEROL O-ACYLTRANSFERASE 1-LIKE"/>
    <property type="match status" value="1"/>
</dbReference>
<evidence type="ECO:0000256" key="5">
    <source>
        <dbReference type="ARBA" id="ARBA00022989"/>
    </source>
</evidence>